<name>A0A2X0J1R5_9ACTN</name>
<feature type="domain" description="N-acetyltransferase" evidence="3">
    <location>
        <begin position="37"/>
        <end position="205"/>
    </location>
</feature>
<dbReference type="InterPro" id="IPR016181">
    <property type="entry name" value="Acyl_CoA_acyltransferase"/>
</dbReference>
<accession>A0A2X0J1R5</accession>
<organism evidence="4 5">
    <name type="scientific">Streptacidiphilus pinicola</name>
    <dbReference type="NCBI Taxonomy" id="2219663"/>
    <lineage>
        <taxon>Bacteria</taxon>
        <taxon>Bacillati</taxon>
        <taxon>Actinomycetota</taxon>
        <taxon>Actinomycetes</taxon>
        <taxon>Kitasatosporales</taxon>
        <taxon>Streptomycetaceae</taxon>
        <taxon>Streptacidiphilus</taxon>
    </lineage>
</organism>
<dbReference type="OrthoDB" id="9799092at2"/>
<dbReference type="GO" id="GO:0016747">
    <property type="term" value="F:acyltransferase activity, transferring groups other than amino-acyl groups"/>
    <property type="evidence" value="ECO:0007669"/>
    <property type="project" value="InterPro"/>
</dbReference>
<gene>
    <name evidence="4" type="ORF">DN069_33550</name>
</gene>
<dbReference type="PROSITE" id="PS51186">
    <property type="entry name" value="GNAT"/>
    <property type="match status" value="2"/>
</dbReference>
<dbReference type="SUPFAM" id="SSF55729">
    <property type="entry name" value="Acyl-CoA N-acyltransferases (Nat)"/>
    <property type="match status" value="2"/>
</dbReference>
<evidence type="ECO:0000313" key="4">
    <source>
        <dbReference type="EMBL" id="RAG81318.1"/>
    </source>
</evidence>
<evidence type="ECO:0000313" key="5">
    <source>
        <dbReference type="Proteomes" id="UP000248889"/>
    </source>
</evidence>
<dbReference type="PANTHER" id="PTHR43420">
    <property type="entry name" value="ACETYLTRANSFERASE"/>
    <property type="match status" value="1"/>
</dbReference>
<keyword evidence="1 4" id="KW-0808">Transferase</keyword>
<comment type="caution">
    <text evidence="4">The sequence shown here is derived from an EMBL/GenBank/DDBJ whole genome shotgun (WGS) entry which is preliminary data.</text>
</comment>
<dbReference type="AlphaFoldDB" id="A0A2X0J1R5"/>
<reference evidence="4 5" key="1">
    <citation type="submission" date="2018-06" db="EMBL/GenBank/DDBJ databases">
        <title>Streptacidiphilus pinicola sp. nov., isolated from pine grove soil.</title>
        <authorList>
            <person name="Roh S.G."/>
            <person name="Park S."/>
            <person name="Kim M.-K."/>
            <person name="Yun B.-R."/>
            <person name="Park J."/>
            <person name="Kim M.J."/>
            <person name="Kim Y.S."/>
            <person name="Kim S.B."/>
        </authorList>
    </citation>
    <scope>NUCLEOTIDE SEQUENCE [LARGE SCALE GENOMIC DNA]</scope>
    <source>
        <strain evidence="4 5">MMS16-CNU450</strain>
    </source>
</reference>
<sequence>MTTDQPEHRTADGPEIGMTALAGLHRVAIMTVESPNLIWRPLTVSDGAAMADLLNAIDAEDHVWGQYTAEDAAEELNSPVDDLPTSTLAVFDGATMLGFSAVHYKPTAAIVHRVQAAGAVRPTHRRQGLGTKLMQHGLATAEALHALHHPTLHLVVEAIYGEHVHGAVALYRAAGMTATKRGRHMRHPLGTALPHAPVPDGLRIEGYTAETDEEFRAVRNEAVQDDLGRSQLSAEEWKVWAVNANFRPELSFLLRDVETGTAAGVLLVVSWEADTLATGIRDAYFRVIATRPAYQERGVAQALISHTLRAAQNQGYGRASLRVDADSSSKEFGVYESAGFVTQDTQVHYCIEL</sequence>
<proteinExistence type="predicted"/>
<evidence type="ECO:0000256" key="2">
    <source>
        <dbReference type="ARBA" id="ARBA00023315"/>
    </source>
</evidence>
<keyword evidence="2" id="KW-0012">Acyltransferase</keyword>
<evidence type="ECO:0000256" key="1">
    <source>
        <dbReference type="ARBA" id="ARBA00022679"/>
    </source>
</evidence>
<evidence type="ECO:0000259" key="3">
    <source>
        <dbReference type="PROSITE" id="PS51186"/>
    </source>
</evidence>
<dbReference type="InterPro" id="IPR000182">
    <property type="entry name" value="GNAT_dom"/>
</dbReference>
<dbReference type="Gene3D" id="3.40.630.30">
    <property type="match status" value="1"/>
</dbReference>
<keyword evidence="5" id="KW-1185">Reference proteome</keyword>
<dbReference type="Proteomes" id="UP000248889">
    <property type="component" value="Unassembled WGS sequence"/>
</dbReference>
<dbReference type="InterPro" id="IPR050680">
    <property type="entry name" value="YpeA/RimI_acetyltransf"/>
</dbReference>
<dbReference type="Pfam" id="PF00583">
    <property type="entry name" value="Acetyltransf_1"/>
    <property type="match status" value="2"/>
</dbReference>
<feature type="domain" description="N-acetyltransferase" evidence="3">
    <location>
        <begin position="202"/>
        <end position="353"/>
    </location>
</feature>
<dbReference type="EMBL" id="QKYN01000166">
    <property type="protein sequence ID" value="RAG81318.1"/>
    <property type="molecule type" value="Genomic_DNA"/>
</dbReference>
<dbReference type="CDD" id="cd04301">
    <property type="entry name" value="NAT_SF"/>
    <property type="match status" value="2"/>
</dbReference>
<protein>
    <submittedName>
        <fullName evidence="4">GNAT family N-acetyltransferase</fullName>
    </submittedName>
</protein>